<dbReference type="PROSITE" id="PS00670">
    <property type="entry name" value="D_2_HYDROXYACID_DH_2"/>
    <property type="match status" value="1"/>
</dbReference>
<dbReference type="FunFam" id="3.40.50.720:FF:000203">
    <property type="entry name" value="D-3-phosphoglycerate dehydrogenase (SerA)"/>
    <property type="match status" value="1"/>
</dbReference>
<comment type="caution">
    <text evidence="7">The sequence shown here is derived from an EMBL/GenBank/DDBJ whole genome shotgun (WGS) entry which is preliminary data.</text>
</comment>
<dbReference type="InterPro" id="IPR006139">
    <property type="entry name" value="D-isomer_2_OHA_DH_cat_dom"/>
</dbReference>
<comment type="similarity">
    <text evidence="1 4">Belongs to the D-isomer specific 2-hydroxyacid dehydrogenase family.</text>
</comment>
<reference evidence="7" key="2">
    <citation type="submission" date="2021-04" db="EMBL/GenBank/DDBJ databases">
        <authorList>
            <person name="Gilroy R."/>
        </authorList>
    </citation>
    <scope>NUCLEOTIDE SEQUENCE</scope>
    <source>
        <strain evidence="7">ChiBcec16_6824</strain>
    </source>
</reference>
<feature type="domain" description="D-isomer specific 2-hydroxyacid dehydrogenase catalytic" evidence="5">
    <location>
        <begin position="21"/>
        <end position="309"/>
    </location>
</feature>
<keyword evidence="3" id="KW-0520">NAD</keyword>
<evidence type="ECO:0000313" key="7">
    <source>
        <dbReference type="EMBL" id="HIY20628.1"/>
    </source>
</evidence>
<dbReference type="AlphaFoldDB" id="A0A9D2BYB9"/>
<dbReference type="InterPro" id="IPR029753">
    <property type="entry name" value="D-isomer_DH_CS"/>
</dbReference>
<accession>A0A9D2BYB9</accession>
<dbReference type="PANTHER" id="PTHR43761:SF1">
    <property type="entry name" value="D-ISOMER SPECIFIC 2-HYDROXYACID DEHYDROGENASE CATALYTIC DOMAIN-CONTAINING PROTEIN-RELATED"/>
    <property type="match status" value="1"/>
</dbReference>
<evidence type="ECO:0000256" key="4">
    <source>
        <dbReference type="RuleBase" id="RU003719"/>
    </source>
</evidence>
<keyword evidence="2 4" id="KW-0560">Oxidoreductase</keyword>
<protein>
    <submittedName>
        <fullName evidence="7">Hydroxyacid dehydrogenase</fullName>
    </submittedName>
</protein>
<sequence>MKLSILEPLGIPQDKLAAMVKEAVAGRMEVTLWDTRSEDPAELIRRSQEADAVVLSNFPYRRAVLEHCPQLKYINVAFTGVDHVDLDYCRERGILVSNCAGYSTVAVADLVFGLVLSLARNIPQCDEAVRHSGTKAGLVGFELEGKTFGVVGLGAIGSRVAAIAQAFGCRVLGYNRSEKHLPGVEQVDLDTLLEQSDIVSLHVPATAETHHLMNGARIAKMKPAALLINTARGSVVDSAALADALHAGRLAGAGIDVFETEPPIDSQHPLLTAPHVLATPHAAFATAQSMEKRAVLVCENLRAWLDGAPIHLV</sequence>
<evidence type="ECO:0000256" key="3">
    <source>
        <dbReference type="ARBA" id="ARBA00023027"/>
    </source>
</evidence>
<evidence type="ECO:0000259" key="6">
    <source>
        <dbReference type="Pfam" id="PF02826"/>
    </source>
</evidence>
<proteinExistence type="inferred from homology"/>
<dbReference type="PANTHER" id="PTHR43761">
    <property type="entry name" value="D-ISOMER SPECIFIC 2-HYDROXYACID DEHYDROGENASE FAMILY PROTEIN (AFU_ORTHOLOGUE AFUA_1G13630)"/>
    <property type="match status" value="1"/>
</dbReference>
<dbReference type="Pfam" id="PF02826">
    <property type="entry name" value="2-Hacid_dh_C"/>
    <property type="match status" value="1"/>
</dbReference>
<name>A0A9D2BYB9_9FIRM</name>
<dbReference type="EMBL" id="DXDX01000039">
    <property type="protein sequence ID" value="HIY20628.1"/>
    <property type="molecule type" value="Genomic_DNA"/>
</dbReference>
<dbReference type="SUPFAM" id="SSF51735">
    <property type="entry name" value="NAD(P)-binding Rossmann-fold domains"/>
    <property type="match status" value="1"/>
</dbReference>
<dbReference type="InterPro" id="IPR036291">
    <property type="entry name" value="NAD(P)-bd_dom_sf"/>
</dbReference>
<dbReference type="InterPro" id="IPR050418">
    <property type="entry name" value="D-iso_2-hydroxyacid_DH_PdxB"/>
</dbReference>
<dbReference type="Gene3D" id="3.40.50.720">
    <property type="entry name" value="NAD(P)-binding Rossmann-like Domain"/>
    <property type="match status" value="2"/>
</dbReference>
<dbReference type="InterPro" id="IPR006140">
    <property type="entry name" value="D-isomer_DH_NAD-bd"/>
</dbReference>
<gene>
    <name evidence="7" type="ORF">H9841_01830</name>
</gene>
<evidence type="ECO:0000256" key="1">
    <source>
        <dbReference type="ARBA" id="ARBA00005854"/>
    </source>
</evidence>
<dbReference type="SUPFAM" id="SSF52283">
    <property type="entry name" value="Formate/glycerate dehydrogenase catalytic domain-like"/>
    <property type="match status" value="1"/>
</dbReference>
<dbReference type="Proteomes" id="UP000823868">
    <property type="component" value="Unassembled WGS sequence"/>
</dbReference>
<feature type="domain" description="D-isomer specific 2-hydroxyacid dehydrogenase NAD-binding" evidence="6">
    <location>
        <begin position="112"/>
        <end position="283"/>
    </location>
</feature>
<evidence type="ECO:0000259" key="5">
    <source>
        <dbReference type="Pfam" id="PF00389"/>
    </source>
</evidence>
<evidence type="ECO:0000256" key="2">
    <source>
        <dbReference type="ARBA" id="ARBA00023002"/>
    </source>
</evidence>
<dbReference type="GO" id="GO:0051287">
    <property type="term" value="F:NAD binding"/>
    <property type="evidence" value="ECO:0007669"/>
    <property type="project" value="InterPro"/>
</dbReference>
<dbReference type="GO" id="GO:0016616">
    <property type="term" value="F:oxidoreductase activity, acting on the CH-OH group of donors, NAD or NADP as acceptor"/>
    <property type="evidence" value="ECO:0007669"/>
    <property type="project" value="InterPro"/>
</dbReference>
<evidence type="ECO:0000313" key="8">
    <source>
        <dbReference type="Proteomes" id="UP000823868"/>
    </source>
</evidence>
<dbReference type="Pfam" id="PF00389">
    <property type="entry name" value="2-Hacid_dh"/>
    <property type="match status" value="1"/>
</dbReference>
<organism evidence="7 8">
    <name type="scientific">Candidatus Flavonifractor merdigallinarum</name>
    <dbReference type="NCBI Taxonomy" id="2838589"/>
    <lineage>
        <taxon>Bacteria</taxon>
        <taxon>Bacillati</taxon>
        <taxon>Bacillota</taxon>
        <taxon>Clostridia</taxon>
        <taxon>Eubacteriales</taxon>
        <taxon>Oscillospiraceae</taxon>
        <taxon>Flavonifractor</taxon>
    </lineage>
</organism>
<reference evidence="7" key="1">
    <citation type="journal article" date="2021" name="PeerJ">
        <title>Extensive microbial diversity within the chicken gut microbiome revealed by metagenomics and culture.</title>
        <authorList>
            <person name="Gilroy R."/>
            <person name="Ravi A."/>
            <person name="Getino M."/>
            <person name="Pursley I."/>
            <person name="Horton D.L."/>
            <person name="Alikhan N.F."/>
            <person name="Baker D."/>
            <person name="Gharbi K."/>
            <person name="Hall N."/>
            <person name="Watson M."/>
            <person name="Adriaenssens E.M."/>
            <person name="Foster-Nyarko E."/>
            <person name="Jarju S."/>
            <person name="Secka A."/>
            <person name="Antonio M."/>
            <person name="Oren A."/>
            <person name="Chaudhuri R.R."/>
            <person name="La Ragione R."/>
            <person name="Hildebrand F."/>
            <person name="Pallen M.J."/>
        </authorList>
    </citation>
    <scope>NUCLEOTIDE SEQUENCE</scope>
    <source>
        <strain evidence="7">ChiBcec16_6824</strain>
    </source>
</reference>